<protein>
    <submittedName>
        <fullName evidence="4">Predicted DNA-binding transcriptional regulator YafY, contains an HTH and WYL domains</fullName>
    </submittedName>
</protein>
<reference evidence="5" key="1">
    <citation type="submission" date="2017-02" db="EMBL/GenBank/DDBJ databases">
        <authorList>
            <person name="Varghese N."/>
            <person name="Submissions S."/>
        </authorList>
    </citation>
    <scope>NUCLEOTIDE SEQUENCE [LARGE SCALE GENOMIC DNA]</scope>
    <source>
        <strain evidence="5">ATCC 25662</strain>
    </source>
</reference>
<dbReference type="RefSeq" id="WP_078711158.1">
    <property type="nucleotide sequence ID" value="NZ_FUWY01000002.1"/>
</dbReference>
<sequence>MKIYRLLEIIIYLLNNKFVTAKQLAMKFECSVRTIQRDMETLLIIGVPVESTVGINGGYSISDSFKLQNQFVKKEDLTLIITALKSLITGYNNTQLEKILDTYESIVDKESHANISLDYSVVKEDKKVQALNQQIEVAIFNHHQISFDYYNIENFYSSKNVIPVILRFQWYAWYLFAYDLEKDQYRTYKVSRIDNVIETDVNYVPYTSDRIEQLLEKNDSHYRSTYECIIVKCKKEGIHILKEYFPEEHKEKLPDGNYLMYLRVPEKERLWQALLLSMGNYIEIISPEYYKQKLIETAKNFLSNYDI</sequence>
<evidence type="ECO:0000259" key="1">
    <source>
        <dbReference type="Pfam" id="PF08279"/>
    </source>
</evidence>
<feature type="domain" description="WYL" evidence="2">
    <location>
        <begin position="133"/>
        <end position="196"/>
    </location>
</feature>
<dbReference type="Gene3D" id="1.10.10.10">
    <property type="entry name" value="Winged helix-like DNA-binding domain superfamily/Winged helix DNA-binding domain"/>
    <property type="match status" value="1"/>
</dbReference>
<gene>
    <name evidence="4" type="ORF">SAMN02745191_0721</name>
</gene>
<dbReference type="AlphaFoldDB" id="A0A1T4L439"/>
<dbReference type="Proteomes" id="UP000243297">
    <property type="component" value="Unassembled WGS sequence"/>
</dbReference>
<evidence type="ECO:0000313" key="5">
    <source>
        <dbReference type="Proteomes" id="UP000243297"/>
    </source>
</evidence>
<dbReference type="Pfam" id="PF25583">
    <property type="entry name" value="WCX"/>
    <property type="match status" value="1"/>
</dbReference>
<organism evidence="4 5">
    <name type="scientific">Anaerorhabdus furcosa</name>
    <dbReference type="NCBI Taxonomy" id="118967"/>
    <lineage>
        <taxon>Bacteria</taxon>
        <taxon>Bacillati</taxon>
        <taxon>Bacillota</taxon>
        <taxon>Erysipelotrichia</taxon>
        <taxon>Erysipelotrichales</taxon>
        <taxon>Erysipelotrichaceae</taxon>
        <taxon>Anaerorhabdus</taxon>
    </lineage>
</organism>
<dbReference type="PANTHER" id="PTHR34580">
    <property type="match status" value="1"/>
</dbReference>
<dbReference type="Pfam" id="PF13280">
    <property type="entry name" value="WYL"/>
    <property type="match status" value="1"/>
</dbReference>
<dbReference type="InterPro" id="IPR036388">
    <property type="entry name" value="WH-like_DNA-bd_sf"/>
</dbReference>
<evidence type="ECO:0000259" key="2">
    <source>
        <dbReference type="Pfam" id="PF13280"/>
    </source>
</evidence>
<dbReference type="Pfam" id="PF08279">
    <property type="entry name" value="HTH_11"/>
    <property type="match status" value="1"/>
</dbReference>
<dbReference type="InterPro" id="IPR028349">
    <property type="entry name" value="PafC-like"/>
</dbReference>
<keyword evidence="5" id="KW-1185">Reference proteome</keyword>
<feature type="domain" description="WCX" evidence="3">
    <location>
        <begin position="231"/>
        <end position="300"/>
    </location>
</feature>
<dbReference type="InterPro" id="IPR057727">
    <property type="entry name" value="WCX_dom"/>
</dbReference>
<dbReference type="STRING" id="118967.SAMN02745191_0721"/>
<keyword evidence="4" id="KW-0238">DNA-binding</keyword>
<dbReference type="InterPro" id="IPR036390">
    <property type="entry name" value="WH_DNA-bd_sf"/>
</dbReference>
<dbReference type="InterPro" id="IPR026881">
    <property type="entry name" value="WYL_dom"/>
</dbReference>
<dbReference type="OrthoDB" id="9815009at2"/>
<evidence type="ECO:0000313" key="4">
    <source>
        <dbReference type="EMBL" id="SJZ49485.1"/>
    </source>
</evidence>
<dbReference type="PANTHER" id="PTHR34580:SF1">
    <property type="entry name" value="PROTEIN PAFC"/>
    <property type="match status" value="1"/>
</dbReference>
<dbReference type="InterPro" id="IPR013196">
    <property type="entry name" value="HTH_11"/>
</dbReference>
<feature type="domain" description="Helix-turn-helix type 11" evidence="1">
    <location>
        <begin position="5"/>
        <end position="59"/>
    </location>
</feature>
<dbReference type="PROSITE" id="PS52050">
    <property type="entry name" value="WYL"/>
    <property type="match status" value="1"/>
</dbReference>
<dbReference type="EMBL" id="FUWY01000002">
    <property type="protein sequence ID" value="SJZ49485.1"/>
    <property type="molecule type" value="Genomic_DNA"/>
</dbReference>
<name>A0A1T4L439_9FIRM</name>
<accession>A0A1T4L439</accession>
<proteinExistence type="predicted"/>
<evidence type="ECO:0000259" key="3">
    <source>
        <dbReference type="Pfam" id="PF25583"/>
    </source>
</evidence>
<dbReference type="PIRSF" id="PIRSF016838">
    <property type="entry name" value="PafC"/>
    <property type="match status" value="1"/>
</dbReference>
<dbReference type="SUPFAM" id="SSF46785">
    <property type="entry name" value="Winged helix' DNA-binding domain"/>
    <property type="match status" value="1"/>
</dbReference>
<dbReference type="GO" id="GO:0003677">
    <property type="term" value="F:DNA binding"/>
    <property type="evidence" value="ECO:0007669"/>
    <property type="project" value="UniProtKB-KW"/>
</dbReference>
<dbReference type="InterPro" id="IPR051534">
    <property type="entry name" value="CBASS_pafABC_assoc_protein"/>
</dbReference>